<dbReference type="Pfam" id="PF11372">
    <property type="entry name" value="DUF3173"/>
    <property type="match status" value="1"/>
</dbReference>
<keyword evidence="2" id="KW-1185">Reference proteome</keyword>
<gene>
    <name evidence="1" type="ORF">DLJ74_19850</name>
</gene>
<organism evidence="1 2">
    <name type="scientific">Gracilibacillus dipsosauri</name>
    <dbReference type="NCBI Taxonomy" id="178340"/>
    <lineage>
        <taxon>Bacteria</taxon>
        <taxon>Bacillati</taxon>
        <taxon>Bacillota</taxon>
        <taxon>Bacilli</taxon>
        <taxon>Bacillales</taxon>
        <taxon>Bacillaceae</taxon>
        <taxon>Gracilibacillus</taxon>
    </lineage>
</organism>
<reference evidence="1 2" key="1">
    <citation type="submission" date="2018-05" db="EMBL/GenBank/DDBJ databases">
        <title>Genomic analysis of Gracilibacillus dipsosauri DD1 reveals novel features of a salt-tolerant amylase.</title>
        <authorList>
            <person name="Deutch C.E."/>
            <person name="Yang S."/>
        </authorList>
    </citation>
    <scope>NUCLEOTIDE SEQUENCE [LARGE SCALE GENOMIC DNA]</scope>
    <source>
        <strain evidence="1 2">DD1</strain>
    </source>
</reference>
<name>A0A317KTX2_9BACI</name>
<sequence>MIREAKCRWVKKGYGFYNTKKLGQLPAEAPTKSSLSCFLQHAEKFTVSPENTYCLSKYS</sequence>
<evidence type="ECO:0000313" key="2">
    <source>
        <dbReference type="Proteomes" id="UP000245624"/>
    </source>
</evidence>
<accession>A0A317KTX2</accession>
<dbReference type="EMBL" id="QGTD01000021">
    <property type="protein sequence ID" value="PWU66756.1"/>
    <property type="molecule type" value="Genomic_DNA"/>
</dbReference>
<proteinExistence type="predicted"/>
<protein>
    <submittedName>
        <fullName evidence="1">Uncharacterized protein</fullName>
    </submittedName>
</protein>
<dbReference type="Proteomes" id="UP000245624">
    <property type="component" value="Unassembled WGS sequence"/>
</dbReference>
<dbReference type="OrthoDB" id="1915051at2"/>
<dbReference type="AlphaFoldDB" id="A0A317KTX2"/>
<dbReference type="InterPro" id="IPR021512">
    <property type="entry name" value="DUF3173"/>
</dbReference>
<evidence type="ECO:0000313" key="1">
    <source>
        <dbReference type="EMBL" id="PWU66756.1"/>
    </source>
</evidence>
<comment type="caution">
    <text evidence="1">The sequence shown here is derived from an EMBL/GenBank/DDBJ whole genome shotgun (WGS) entry which is preliminary data.</text>
</comment>
<dbReference type="RefSeq" id="WP_109985792.1">
    <property type="nucleotide sequence ID" value="NZ_QGTD01000021.1"/>
</dbReference>